<comment type="caution">
    <text evidence="2">The sequence shown here is derived from an EMBL/GenBank/DDBJ whole genome shotgun (WGS) entry which is preliminary data.</text>
</comment>
<gene>
    <name evidence="2" type="ORF">HMPREF9970_2761</name>
</gene>
<reference evidence="2 3" key="1">
    <citation type="submission" date="2012-03" db="EMBL/GenBank/DDBJ databases">
        <authorList>
            <person name="Durkin A.S."/>
            <person name="McCorrison J."/>
            <person name="Torralba M."/>
            <person name="Gillis M."/>
            <person name="Methe B."/>
            <person name="Sutton G."/>
            <person name="Nelson K.E."/>
        </authorList>
    </citation>
    <scope>NUCLEOTIDE SEQUENCE [LARGE SCALE GENOMIC DNA]</scope>
    <source>
        <strain evidence="2 3">F0468</strain>
    </source>
</reference>
<dbReference type="EMBL" id="AJGH01000143">
    <property type="protein sequence ID" value="EIC94259.1"/>
    <property type="molecule type" value="Genomic_DNA"/>
</dbReference>
<dbReference type="PATRIC" id="fig|1095750.3.peg.2821"/>
<name>I0R3K1_9FIRM</name>
<accession>I0R3K1</accession>
<feature type="domain" description="Uncharacterized protein YfbK C-terminal" evidence="1">
    <location>
        <begin position="1"/>
        <end position="55"/>
    </location>
</feature>
<proteinExistence type="predicted"/>
<protein>
    <recommendedName>
        <fullName evidence="1">Uncharacterized protein YfbK C-terminal domain-containing protein</fullName>
    </recommendedName>
</protein>
<dbReference type="InterPro" id="IPR021908">
    <property type="entry name" value="YfbK_C"/>
</dbReference>
<evidence type="ECO:0000313" key="3">
    <source>
        <dbReference type="Proteomes" id="UP000005039"/>
    </source>
</evidence>
<evidence type="ECO:0000259" key="1">
    <source>
        <dbReference type="Pfam" id="PF12034"/>
    </source>
</evidence>
<sequence length="62" mass="6797">MKFASAVAETGMLLRDSEYKGSSSYESVLSLLDSISDIKSDESKAEFAELVKKMADMPKSDK</sequence>
<keyword evidence="3" id="KW-1185">Reference proteome</keyword>
<evidence type="ECO:0000313" key="2">
    <source>
        <dbReference type="EMBL" id="EIC94259.1"/>
    </source>
</evidence>
<dbReference type="Pfam" id="PF12034">
    <property type="entry name" value="YfbK_C"/>
    <property type="match status" value="1"/>
</dbReference>
<dbReference type="eggNOG" id="COG2304">
    <property type="taxonomic scope" value="Bacteria"/>
</dbReference>
<dbReference type="Proteomes" id="UP000005039">
    <property type="component" value="Unassembled WGS sequence"/>
</dbReference>
<organism evidence="2 3">
    <name type="scientific">Lachnoanaerobaculum saburreum F0468</name>
    <dbReference type="NCBI Taxonomy" id="1095750"/>
    <lineage>
        <taxon>Bacteria</taxon>
        <taxon>Bacillati</taxon>
        <taxon>Bacillota</taxon>
        <taxon>Clostridia</taxon>
        <taxon>Lachnospirales</taxon>
        <taxon>Lachnospiraceae</taxon>
        <taxon>Lachnoanaerobaculum</taxon>
    </lineage>
</organism>
<dbReference type="AlphaFoldDB" id="I0R3K1"/>